<evidence type="ECO:0000256" key="1">
    <source>
        <dbReference type="SAM" id="Phobius"/>
    </source>
</evidence>
<dbReference type="RefSeq" id="YP_010755163.1">
    <property type="nucleotide sequence ID" value="NC_073468.1"/>
</dbReference>
<accession>A0AAE8Y7L6</accession>
<dbReference type="GeneID" id="80019808"/>
<keyword evidence="1" id="KW-1133">Transmembrane helix</keyword>
<name>A0AAE8Y7L6_9CAUD</name>
<dbReference type="EMBL" id="OK040790">
    <property type="protein sequence ID" value="UDL15923.1"/>
    <property type="molecule type" value="Genomic_DNA"/>
</dbReference>
<keyword evidence="3" id="KW-1185">Reference proteome</keyword>
<protein>
    <submittedName>
        <fullName evidence="2">Membrane protein</fullName>
    </submittedName>
</protein>
<organism evidence="2 3">
    <name type="scientific">Microbacterium phage Pumpernickel</name>
    <dbReference type="NCBI Taxonomy" id="2885983"/>
    <lineage>
        <taxon>Viruses</taxon>
        <taxon>Duplodnaviria</taxon>
        <taxon>Heunggongvirae</taxon>
        <taxon>Uroviricota</taxon>
        <taxon>Caudoviricetes</taxon>
        <taxon>Pumpernickelvirus</taxon>
        <taxon>Pumpernickelvirus pumpernickel</taxon>
    </lineage>
</organism>
<keyword evidence="1" id="KW-0812">Transmembrane</keyword>
<evidence type="ECO:0000313" key="2">
    <source>
        <dbReference type="EMBL" id="UDL15923.1"/>
    </source>
</evidence>
<feature type="transmembrane region" description="Helical" evidence="1">
    <location>
        <begin position="12"/>
        <end position="36"/>
    </location>
</feature>
<dbReference type="Proteomes" id="UP000827768">
    <property type="component" value="Segment"/>
</dbReference>
<evidence type="ECO:0000313" key="3">
    <source>
        <dbReference type="Proteomes" id="UP000827768"/>
    </source>
</evidence>
<keyword evidence="1" id="KW-0472">Membrane</keyword>
<gene>
    <name evidence="2" type="primary">168</name>
    <name evidence="2" type="ORF">SEA_PUMPERNICKEL_168</name>
</gene>
<proteinExistence type="predicted"/>
<dbReference type="KEGG" id="vg:80019808"/>
<reference evidence="2" key="1">
    <citation type="submission" date="2021-09" db="EMBL/GenBank/DDBJ databases">
        <authorList>
            <person name="Andersen S.H."/>
            <person name="Beall E.A."/>
            <person name="Cappelle B."/>
            <person name="Falteisek K.J."/>
            <person name="Fenske B.A."/>
            <person name="Gansluckner N.W."/>
            <person name="Gilbertson S.M."/>
            <person name="Krings K.J."/>
            <person name="Mobeck M."/>
            <person name="Odeku J.O."/>
            <person name="Poncelet M.E."/>
            <person name="Rohr J.R."/>
            <person name="Rolands L."/>
            <person name="Whipple C.D."/>
            <person name="Whipple E.M."/>
            <person name="Spring A.M."/>
            <person name="Klyczek K."/>
            <person name="Garlena R.A."/>
            <person name="Russell D.A."/>
            <person name="Pope W.H."/>
            <person name="Jacobs-Sera D."/>
            <person name="Hatfull G.F."/>
        </authorList>
    </citation>
    <scope>NUCLEOTIDE SEQUENCE</scope>
</reference>
<sequence>MIKRFVRDQGGWFGAIVFVLMWTILLPITLLLRLIFFGRITDRETPLDKIRDKIAGN</sequence>